<keyword evidence="10 21" id="KW-0732">Signal</keyword>
<keyword evidence="6" id="KW-0964">Secreted</keyword>
<dbReference type="GO" id="GO:0070573">
    <property type="term" value="F:metallodipeptidase activity"/>
    <property type="evidence" value="ECO:0007669"/>
    <property type="project" value="InterPro"/>
</dbReference>
<dbReference type="Gene3D" id="3.40.630.10">
    <property type="entry name" value="Zn peptidases"/>
    <property type="match status" value="1"/>
</dbReference>
<evidence type="ECO:0000256" key="16">
    <source>
        <dbReference type="ARBA" id="ARBA00023145"/>
    </source>
</evidence>
<reference evidence="23 24" key="1">
    <citation type="submission" date="2020-03" db="EMBL/GenBank/DDBJ databases">
        <title>Metabolic flexibility allows generalist bacteria to become dominant in a frequently disturbed ecosystem.</title>
        <authorList>
            <person name="Chen Y.-J."/>
            <person name="Leung P.M."/>
            <person name="Bay S.K."/>
            <person name="Hugenholtz P."/>
            <person name="Kessler A.J."/>
            <person name="Shelley G."/>
            <person name="Waite D.W."/>
            <person name="Cook P.L."/>
            <person name="Greening C."/>
        </authorList>
    </citation>
    <scope>NUCLEOTIDE SEQUENCE [LARGE SCALE GENOMIC DNA]</scope>
    <source>
        <strain evidence="23">SS_bin_28</strain>
    </source>
</reference>
<evidence type="ECO:0000256" key="4">
    <source>
        <dbReference type="ARBA" id="ARBA00004613"/>
    </source>
</evidence>
<evidence type="ECO:0000256" key="3">
    <source>
        <dbReference type="ARBA" id="ARBA00004555"/>
    </source>
</evidence>
<keyword evidence="9" id="KW-0479">Metal-binding</keyword>
<dbReference type="GO" id="GO:0005615">
    <property type="term" value="C:extracellular space"/>
    <property type="evidence" value="ECO:0007669"/>
    <property type="project" value="TreeGrafter"/>
</dbReference>
<evidence type="ECO:0000256" key="11">
    <source>
        <dbReference type="ARBA" id="ARBA00022801"/>
    </source>
</evidence>
<accession>A0A7Y2EBM1</accession>
<dbReference type="GO" id="GO:0006508">
    <property type="term" value="P:proteolysis"/>
    <property type="evidence" value="ECO:0007669"/>
    <property type="project" value="UniProtKB-KW"/>
</dbReference>
<keyword evidence="16" id="KW-0865">Zymogen</keyword>
<evidence type="ECO:0000256" key="2">
    <source>
        <dbReference type="ARBA" id="ARBA00004371"/>
    </source>
</evidence>
<keyword evidence="12" id="KW-0256">Endoplasmic reticulum</keyword>
<keyword evidence="15" id="KW-0482">Metalloprotease</keyword>
<evidence type="ECO:0000256" key="13">
    <source>
        <dbReference type="ARBA" id="ARBA00022833"/>
    </source>
</evidence>
<keyword evidence="8" id="KW-0645">Protease</keyword>
<evidence type="ECO:0000256" key="6">
    <source>
        <dbReference type="ARBA" id="ARBA00022525"/>
    </source>
</evidence>
<comment type="caution">
    <text evidence="23">The sequence shown here is derived from an EMBL/GenBank/DDBJ whole genome shotgun (WGS) entry which is preliminary data.</text>
</comment>
<dbReference type="InterPro" id="IPR039866">
    <property type="entry name" value="CPQ"/>
</dbReference>
<keyword evidence="7" id="KW-0121">Carboxypeptidase</keyword>
<dbReference type="AlphaFoldDB" id="A0A7Y2EBM1"/>
<keyword evidence="17" id="KW-0325">Glycoprotein</keyword>
<evidence type="ECO:0000313" key="23">
    <source>
        <dbReference type="EMBL" id="NNF05173.1"/>
    </source>
</evidence>
<evidence type="ECO:0000256" key="8">
    <source>
        <dbReference type="ARBA" id="ARBA00022670"/>
    </source>
</evidence>
<dbReference type="EMBL" id="JABDJR010000005">
    <property type="protein sequence ID" value="NNF05173.1"/>
    <property type="molecule type" value="Genomic_DNA"/>
</dbReference>
<feature type="signal peptide" evidence="21">
    <location>
        <begin position="1"/>
        <end position="21"/>
    </location>
</feature>
<proteinExistence type="predicted"/>
<dbReference type="Gene3D" id="3.50.30.30">
    <property type="match status" value="1"/>
</dbReference>
<dbReference type="GO" id="GO:0043171">
    <property type="term" value="P:peptide catabolic process"/>
    <property type="evidence" value="ECO:0007669"/>
    <property type="project" value="TreeGrafter"/>
</dbReference>
<dbReference type="Proteomes" id="UP000547674">
    <property type="component" value="Unassembled WGS sequence"/>
</dbReference>
<dbReference type="GO" id="GO:0005764">
    <property type="term" value="C:lysosome"/>
    <property type="evidence" value="ECO:0007669"/>
    <property type="project" value="UniProtKB-SubCell"/>
</dbReference>
<name>A0A7Y2EBM1_UNCEI</name>
<evidence type="ECO:0000256" key="18">
    <source>
        <dbReference type="ARBA" id="ARBA00023228"/>
    </source>
</evidence>
<evidence type="ECO:0000256" key="5">
    <source>
        <dbReference type="ARBA" id="ARBA00014116"/>
    </source>
</evidence>
<evidence type="ECO:0000256" key="14">
    <source>
        <dbReference type="ARBA" id="ARBA00023034"/>
    </source>
</evidence>
<evidence type="ECO:0000256" key="15">
    <source>
        <dbReference type="ARBA" id="ARBA00023049"/>
    </source>
</evidence>
<evidence type="ECO:0000256" key="12">
    <source>
        <dbReference type="ARBA" id="ARBA00022824"/>
    </source>
</evidence>
<organism evidence="23 24">
    <name type="scientific">Eiseniibacteriota bacterium</name>
    <dbReference type="NCBI Taxonomy" id="2212470"/>
    <lineage>
        <taxon>Bacteria</taxon>
        <taxon>Candidatus Eiseniibacteriota</taxon>
    </lineage>
</organism>
<dbReference type="PANTHER" id="PTHR12053">
    <property type="entry name" value="PROTEASE FAMILY M28 PLASMA GLUTAMATE CARBOXYPEPTIDASE-RELATED"/>
    <property type="match status" value="1"/>
</dbReference>
<comment type="subcellular location">
    <subcellularLocation>
        <location evidence="1">Endoplasmic reticulum</location>
    </subcellularLocation>
    <subcellularLocation>
        <location evidence="3">Golgi apparatus</location>
    </subcellularLocation>
    <subcellularLocation>
        <location evidence="2">Lysosome</location>
    </subcellularLocation>
    <subcellularLocation>
        <location evidence="4">Secreted</location>
    </subcellularLocation>
</comment>
<evidence type="ECO:0000256" key="9">
    <source>
        <dbReference type="ARBA" id="ARBA00022723"/>
    </source>
</evidence>
<keyword evidence="13" id="KW-0862">Zinc</keyword>
<dbReference type="SUPFAM" id="SSF53187">
    <property type="entry name" value="Zn-dependent exopeptidases"/>
    <property type="match status" value="1"/>
</dbReference>
<keyword evidence="11 23" id="KW-0378">Hydrolase</keyword>
<evidence type="ECO:0000313" key="24">
    <source>
        <dbReference type="Proteomes" id="UP000547674"/>
    </source>
</evidence>
<keyword evidence="18" id="KW-0458">Lysosome</keyword>
<evidence type="ECO:0000256" key="20">
    <source>
        <dbReference type="ARBA" id="ARBA00033328"/>
    </source>
</evidence>
<comment type="subunit">
    <text evidence="19">Homodimer. The monomeric form is inactive while the homodimer is active.</text>
</comment>
<feature type="chain" id="PRO_5031464661" description="Carboxypeptidase Q" evidence="21">
    <location>
        <begin position="22"/>
        <end position="502"/>
    </location>
</feature>
<evidence type="ECO:0000256" key="1">
    <source>
        <dbReference type="ARBA" id="ARBA00004240"/>
    </source>
</evidence>
<dbReference type="PANTHER" id="PTHR12053:SF3">
    <property type="entry name" value="CARBOXYPEPTIDASE Q"/>
    <property type="match status" value="1"/>
</dbReference>
<evidence type="ECO:0000256" key="10">
    <source>
        <dbReference type="ARBA" id="ARBA00022729"/>
    </source>
</evidence>
<evidence type="ECO:0000256" key="7">
    <source>
        <dbReference type="ARBA" id="ARBA00022645"/>
    </source>
</evidence>
<evidence type="ECO:0000256" key="19">
    <source>
        <dbReference type="ARBA" id="ARBA00025833"/>
    </source>
</evidence>
<dbReference type="Pfam" id="PF04389">
    <property type="entry name" value="Peptidase_M28"/>
    <property type="match status" value="1"/>
</dbReference>
<gene>
    <name evidence="23" type="ORF">HKN21_00295</name>
</gene>
<feature type="domain" description="Peptidase M28" evidence="22">
    <location>
        <begin position="271"/>
        <end position="484"/>
    </location>
</feature>
<evidence type="ECO:0000259" key="22">
    <source>
        <dbReference type="Pfam" id="PF04389"/>
    </source>
</evidence>
<protein>
    <recommendedName>
        <fullName evidence="5">Carboxypeptidase Q</fullName>
    </recommendedName>
    <alternativeName>
        <fullName evidence="20">Plasma glutamate carboxypeptidase</fullName>
    </alternativeName>
</protein>
<dbReference type="InterPro" id="IPR007484">
    <property type="entry name" value="Peptidase_M28"/>
</dbReference>
<dbReference type="GO" id="GO:0046872">
    <property type="term" value="F:metal ion binding"/>
    <property type="evidence" value="ECO:0007669"/>
    <property type="project" value="UniProtKB-KW"/>
</dbReference>
<evidence type="ECO:0000256" key="17">
    <source>
        <dbReference type="ARBA" id="ARBA00023180"/>
    </source>
</evidence>
<keyword evidence="14" id="KW-0333">Golgi apparatus</keyword>
<dbReference type="GO" id="GO:0004180">
    <property type="term" value="F:carboxypeptidase activity"/>
    <property type="evidence" value="ECO:0007669"/>
    <property type="project" value="UniProtKB-KW"/>
</dbReference>
<sequence>MRKSLLLFSALALCFACAAVAQPNNQPVTPGPLLMDQDKILLEPLEDNVAAIIGKTMTSDVAYERLRDLCDNIGHRLSGSPELEEAIEWAIAGMKRDGLDNVHKEEVMVPHWVRGKESAQILSPRSAPLHILGLGNSTATPRGGIEAEVFAVSNYAELEAAGRSKVEGKIVLFNAPFTTYGQTVTYRYNGPSRAGKLGAVACLVRSIGPSSLDTPHTGSMGYAADDDRRVPAAAITIEDAERLHRWQRAGTPARVRLEMEAHFKEDAPSFNVVAELRGSQIPEEVVIVSGHLDAWDVGDGAQDDGAGCMMAWETLRILKELGIRPRRTLRVVLFTNEENGLAGGNAYRDAHMENLSNIVAAFESDSGNGLADGFRLDVRALPLEGELRASDELTEAQKSELEAVRPIALERAEILASMLESLGGSRIHFGGAGADIGPMMRMGVIGFGLNHDTTEYFKIHHTKADTFEKIIPADLQRNTAIMAVMAYLIADLPDRLLPVRKL</sequence>
<evidence type="ECO:0000256" key="21">
    <source>
        <dbReference type="SAM" id="SignalP"/>
    </source>
</evidence>